<feature type="binding site" description="type 1 copper site" evidence="10">
    <location>
        <position position="108"/>
    </location>
    <ligand>
        <name>Cu cation</name>
        <dbReference type="ChEBI" id="CHEBI:23378"/>
        <label>1</label>
    </ligand>
</feature>
<keyword evidence="6" id="KW-0677">Repeat</keyword>
<dbReference type="PANTHER" id="PTHR11709:SF394">
    <property type="entry name" value="FI03373P-RELATED"/>
    <property type="match status" value="1"/>
</dbReference>
<keyword evidence="8 10" id="KW-0186">Copper</keyword>
<name>A0A7Z9C7H1_9CAUL</name>
<evidence type="ECO:0000256" key="5">
    <source>
        <dbReference type="ARBA" id="ARBA00022723"/>
    </source>
</evidence>
<dbReference type="PRINTS" id="PR00695">
    <property type="entry name" value="CUNO2RDTASE"/>
</dbReference>
<evidence type="ECO:0000256" key="1">
    <source>
        <dbReference type="ARBA" id="ARBA00010609"/>
    </source>
</evidence>
<feature type="binding site" description="type 1 copper site" evidence="10">
    <location>
        <position position="144"/>
    </location>
    <ligand>
        <name>Cu cation</name>
        <dbReference type="ChEBI" id="CHEBI:23378"/>
        <label>1</label>
    </ligand>
</feature>
<keyword evidence="7 11" id="KW-0560">Oxidoreductase</keyword>
<organism evidence="13 14">
    <name type="scientific">Brevundimonas mediterranea</name>
    <dbReference type="NCBI Taxonomy" id="74329"/>
    <lineage>
        <taxon>Bacteria</taxon>
        <taxon>Pseudomonadati</taxon>
        <taxon>Pseudomonadota</taxon>
        <taxon>Alphaproteobacteria</taxon>
        <taxon>Caulobacterales</taxon>
        <taxon>Caulobacteraceae</taxon>
        <taxon>Brevundimonas</taxon>
    </lineage>
</organism>
<comment type="similarity">
    <text evidence="1 11">Belongs to the multicopper oxidase family.</text>
</comment>
<feature type="binding site" description="type 1 copper site" evidence="10">
    <location>
        <position position="298"/>
    </location>
    <ligand>
        <name>Cu cation</name>
        <dbReference type="ChEBI" id="CHEBI:23378"/>
        <label>1</label>
    </ligand>
</feature>
<dbReference type="CDD" id="cd04208">
    <property type="entry name" value="CuRO_2_CuNIR"/>
    <property type="match status" value="1"/>
</dbReference>
<dbReference type="NCBIfam" id="TIGR02376">
    <property type="entry name" value="Cu_nitrite_red"/>
    <property type="match status" value="1"/>
</dbReference>
<evidence type="ECO:0000256" key="6">
    <source>
        <dbReference type="ARBA" id="ARBA00022737"/>
    </source>
</evidence>
<sequence length="333" mass="35729">MRPHPLARLAALVALAAGQAAAQTPAADIVRRADDLPAPLTAKSPRTHQVRLEAIERDGALSDGQTYRYWTFNGRTPGPFLRVRVGDRIELTLANAADSQMMHNIDLHAVTGPGGGGGVTRVYPGESASFRFKALAPGLYVYHCAEAMAAQHIANGMYGLILVEPEGGLPPVDHEFYVMQGEIYAEADGEGRLIEDLDRLLEERPSHYAMNGAVRGLTGERRMRVRVGDTARLYFGVGGPNKTASLHLIGEIMDRVYPNAALTDAPLHNVQTVSVPPGGATVVEFTFQVPGDYALVDHALTRVDLGALAVIQAEGPSSPEVFDGRDPHGPHSH</sequence>
<dbReference type="GO" id="GO:0050421">
    <property type="term" value="F:nitrite reductase (NO-forming) activity"/>
    <property type="evidence" value="ECO:0007669"/>
    <property type="project" value="UniProtKB-EC"/>
</dbReference>
<evidence type="ECO:0000256" key="9">
    <source>
        <dbReference type="ARBA" id="ARBA00049340"/>
    </source>
</evidence>
<dbReference type="AlphaFoldDB" id="A0A7Z9C7H1"/>
<feature type="binding site" description="type 1 copper site" evidence="10">
    <location>
        <position position="143"/>
    </location>
    <ligand>
        <name>Cu cation</name>
        <dbReference type="ChEBI" id="CHEBI:23378"/>
        <label>1</label>
    </ligand>
</feature>
<dbReference type="InterPro" id="IPR001287">
    <property type="entry name" value="NO2-reductase_Cu"/>
</dbReference>
<evidence type="ECO:0000256" key="10">
    <source>
        <dbReference type="PIRSR" id="PIRSR601287-1"/>
    </source>
</evidence>
<dbReference type="GO" id="GO:0005507">
    <property type="term" value="F:copper ion binding"/>
    <property type="evidence" value="ECO:0007669"/>
    <property type="project" value="InterPro"/>
</dbReference>
<dbReference type="InterPro" id="IPR011707">
    <property type="entry name" value="Cu-oxidase-like_N"/>
</dbReference>
<accession>A0A7Z9C7H1</accession>
<proteinExistence type="inferred from homology"/>
<dbReference type="EC" id="1.7.2.1" evidence="3 11"/>
<feature type="domain" description="Plastocyanin-like" evidence="12">
    <location>
        <begin position="63"/>
        <end position="166"/>
    </location>
</feature>
<dbReference type="Proteomes" id="UP000289220">
    <property type="component" value="Unassembled WGS sequence"/>
</dbReference>
<feature type="binding site" description="type 1 copper site" evidence="10">
    <location>
        <position position="157"/>
    </location>
    <ligand>
        <name>Cu cation</name>
        <dbReference type="ChEBI" id="CHEBI:23378"/>
        <label>1</label>
    </ligand>
</feature>
<evidence type="ECO:0000256" key="8">
    <source>
        <dbReference type="ARBA" id="ARBA00023008"/>
    </source>
</evidence>
<evidence type="ECO:0000313" key="14">
    <source>
        <dbReference type="Proteomes" id="UP000289220"/>
    </source>
</evidence>
<dbReference type="SUPFAM" id="SSF49503">
    <property type="entry name" value="Cupredoxins"/>
    <property type="match status" value="2"/>
</dbReference>
<comment type="cofactor">
    <cofactor evidence="11">
        <name>Cu(2+)</name>
        <dbReference type="ChEBI" id="CHEBI:29036"/>
    </cofactor>
    <text evidence="11">Binds 1 Cu(+) ion.</text>
</comment>
<dbReference type="InterPro" id="IPR045087">
    <property type="entry name" value="Cu-oxidase_fam"/>
</dbReference>
<evidence type="ECO:0000256" key="11">
    <source>
        <dbReference type="RuleBase" id="RU365025"/>
    </source>
</evidence>
<comment type="subunit">
    <text evidence="2 11">Homotrimer.</text>
</comment>
<keyword evidence="5 10" id="KW-0479">Metal-binding</keyword>
<dbReference type="Pfam" id="PF07732">
    <property type="entry name" value="Cu-oxidase_3"/>
    <property type="match status" value="1"/>
</dbReference>
<reference evidence="13 14" key="1">
    <citation type="submission" date="2018-11" db="EMBL/GenBank/DDBJ databases">
        <authorList>
            <person name="Peiro R."/>
            <person name="Begona"/>
            <person name="Cbmso G."/>
            <person name="Lopez M."/>
            <person name="Gonzalez S."/>
            <person name="Sacristan E."/>
            <person name="Castillo E."/>
        </authorList>
    </citation>
    <scope>NUCLEOTIDE SEQUENCE [LARGE SCALE GENOMIC DNA]</scope>
    <source>
        <strain evidence="13">Brev_genome</strain>
    </source>
</reference>
<dbReference type="RefSeq" id="WP_154725578.1">
    <property type="nucleotide sequence ID" value="NZ_UXHF01000009.1"/>
</dbReference>
<evidence type="ECO:0000256" key="4">
    <source>
        <dbReference type="ARBA" id="ARBA00017290"/>
    </source>
</evidence>
<evidence type="ECO:0000313" key="13">
    <source>
        <dbReference type="EMBL" id="VDC52051.1"/>
    </source>
</evidence>
<dbReference type="EMBL" id="UXHF01000009">
    <property type="protein sequence ID" value="VDC52051.1"/>
    <property type="molecule type" value="Genomic_DNA"/>
</dbReference>
<dbReference type="FunFam" id="2.60.40.420:FF:000093">
    <property type="entry name" value="Copper-containing nitrite reductase"/>
    <property type="match status" value="1"/>
</dbReference>
<keyword evidence="11" id="KW-0732">Signal</keyword>
<evidence type="ECO:0000259" key="12">
    <source>
        <dbReference type="Pfam" id="PF07732"/>
    </source>
</evidence>
<comment type="caution">
    <text evidence="13">The sequence shown here is derived from an EMBL/GenBank/DDBJ whole genome shotgun (WGS) entry which is preliminary data.</text>
</comment>
<feature type="chain" id="PRO_5031603404" description="Copper-containing nitrite reductase" evidence="11">
    <location>
        <begin position="23"/>
        <end position="333"/>
    </location>
</feature>
<keyword evidence="14" id="KW-1185">Reference proteome</keyword>
<evidence type="ECO:0000256" key="2">
    <source>
        <dbReference type="ARBA" id="ARBA00011233"/>
    </source>
</evidence>
<comment type="catalytic activity">
    <reaction evidence="9 11">
        <text>nitric oxide + Fe(III)-[cytochrome c] + H2O = Fe(II)-[cytochrome c] + nitrite + 2 H(+)</text>
        <dbReference type="Rhea" id="RHEA:15233"/>
        <dbReference type="Rhea" id="RHEA-COMP:10350"/>
        <dbReference type="Rhea" id="RHEA-COMP:14399"/>
        <dbReference type="ChEBI" id="CHEBI:15377"/>
        <dbReference type="ChEBI" id="CHEBI:15378"/>
        <dbReference type="ChEBI" id="CHEBI:16301"/>
        <dbReference type="ChEBI" id="CHEBI:16480"/>
        <dbReference type="ChEBI" id="CHEBI:29033"/>
        <dbReference type="ChEBI" id="CHEBI:29034"/>
        <dbReference type="EC" id="1.7.2.1"/>
    </reaction>
</comment>
<dbReference type="Gene3D" id="2.60.40.420">
    <property type="entry name" value="Cupredoxins - blue copper proteins"/>
    <property type="match status" value="2"/>
</dbReference>
<feature type="binding site" description="type 1 copper site" evidence="10">
    <location>
        <position position="103"/>
    </location>
    <ligand>
        <name>Cu cation</name>
        <dbReference type="ChEBI" id="CHEBI:23378"/>
        <label>1</label>
    </ligand>
</feature>
<dbReference type="InterPro" id="IPR008972">
    <property type="entry name" value="Cupredoxin"/>
</dbReference>
<evidence type="ECO:0000256" key="3">
    <source>
        <dbReference type="ARBA" id="ARBA00011882"/>
    </source>
</evidence>
<dbReference type="CDD" id="cd11020">
    <property type="entry name" value="CuRO_1_CuNIR"/>
    <property type="match status" value="1"/>
</dbReference>
<feature type="binding site" description="type 1 copper site" evidence="10">
    <location>
        <position position="152"/>
    </location>
    <ligand>
        <name>Cu cation</name>
        <dbReference type="ChEBI" id="CHEBI:23378"/>
        <label>1</label>
    </ligand>
</feature>
<feature type="signal peptide" evidence="11">
    <location>
        <begin position="1"/>
        <end position="22"/>
    </location>
</feature>
<evidence type="ECO:0000256" key="7">
    <source>
        <dbReference type="ARBA" id="ARBA00023002"/>
    </source>
</evidence>
<protein>
    <recommendedName>
        <fullName evidence="4 11">Copper-containing nitrite reductase</fullName>
        <ecNumber evidence="3 11">1.7.2.1</ecNumber>
    </recommendedName>
</protein>
<dbReference type="PANTHER" id="PTHR11709">
    <property type="entry name" value="MULTI-COPPER OXIDASE"/>
    <property type="match status" value="1"/>
</dbReference>
<gene>
    <name evidence="13" type="primary">aniA</name>
    <name evidence="13" type="ORF">BREV_BREV_00715</name>
</gene>
<comment type="cofactor">
    <cofactor evidence="11">
        <name>Cu(+)</name>
        <dbReference type="ChEBI" id="CHEBI:49552"/>
    </cofactor>
    <text evidence="11">Binds 1 Cu(+) ion.</text>
</comment>